<gene>
    <name evidence="1" type="ORF">S01H1_12811</name>
</gene>
<accession>X0T3W5</accession>
<evidence type="ECO:0000313" key="1">
    <source>
        <dbReference type="EMBL" id="GAF70750.1"/>
    </source>
</evidence>
<sequence length="68" mass="7473">MVLEHLDEESAISAANRERNIREAQKGILESLPPVLSIHSPESGAMVSEGRISLKVEVRTPPEDPVTR</sequence>
<dbReference type="EMBL" id="BARS01006586">
    <property type="protein sequence ID" value="GAF70750.1"/>
    <property type="molecule type" value="Genomic_DNA"/>
</dbReference>
<organism evidence="1">
    <name type="scientific">marine sediment metagenome</name>
    <dbReference type="NCBI Taxonomy" id="412755"/>
    <lineage>
        <taxon>unclassified sequences</taxon>
        <taxon>metagenomes</taxon>
        <taxon>ecological metagenomes</taxon>
    </lineage>
</organism>
<reference evidence="1" key="1">
    <citation type="journal article" date="2014" name="Front. Microbiol.">
        <title>High frequency of phylogenetically diverse reductive dehalogenase-homologous genes in deep subseafloor sedimentary metagenomes.</title>
        <authorList>
            <person name="Kawai M."/>
            <person name="Futagami T."/>
            <person name="Toyoda A."/>
            <person name="Takaki Y."/>
            <person name="Nishi S."/>
            <person name="Hori S."/>
            <person name="Arai W."/>
            <person name="Tsubouchi T."/>
            <person name="Morono Y."/>
            <person name="Uchiyama I."/>
            <person name="Ito T."/>
            <person name="Fujiyama A."/>
            <person name="Inagaki F."/>
            <person name="Takami H."/>
        </authorList>
    </citation>
    <scope>NUCLEOTIDE SEQUENCE</scope>
    <source>
        <strain evidence="1">Expedition CK06-06</strain>
    </source>
</reference>
<comment type="caution">
    <text evidence="1">The sequence shown here is derived from an EMBL/GenBank/DDBJ whole genome shotgun (WGS) entry which is preliminary data.</text>
</comment>
<protein>
    <submittedName>
        <fullName evidence="1">Uncharacterized protein</fullName>
    </submittedName>
</protein>
<name>X0T3W5_9ZZZZ</name>
<dbReference type="AlphaFoldDB" id="X0T3W5"/>
<proteinExistence type="predicted"/>